<sequence length="129" mass="15408">MRRSGGSDASFDWQSYIVETTEAEKDRLQRQLEAKQVQIRRRSEMYEAAVDALKQELQDVEHQLDRCIRTREKREQLKRRRERLQGDLRETREQFADDMQQLEDAVLELEAELAELCEAEQLLEQAVNR</sequence>
<dbReference type="RefSeq" id="WP_174701753.1">
    <property type="nucleotide sequence ID" value="NZ_JABURA010000001.1"/>
</dbReference>
<feature type="coiled-coil region" evidence="1">
    <location>
        <begin position="18"/>
        <end position="126"/>
    </location>
</feature>
<dbReference type="EMBL" id="JABURA010000001">
    <property type="protein sequence ID" value="NUB91085.1"/>
    <property type="molecule type" value="Genomic_DNA"/>
</dbReference>
<comment type="caution">
    <text evidence="2">The sequence shown here is derived from an EMBL/GenBank/DDBJ whole genome shotgun (WGS) entry which is preliminary data.</text>
</comment>
<gene>
    <name evidence="2" type="ORF">HT576_08635</name>
</gene>
<organism evidence="2 3">
    <name type="scientific">Haloterrigena gelatinilytica</name>
    <dbReference type="NCBI Taxonomy" id="2741724"/>
    <lineage>
        <taxon>Archaea</taxon>
        <taxon>Methanobacteriati</taxon>
        <taxon>Methanobacteriota</taxon>
        <taxon>Stenosarchaea group</taxon>
        <taxon>Halobacteria</taxon>
        <taxon>Halobacteriales</taxon>
        <taxon>Natrialbaceae</taxon>
        <taxon>Haloterrigena</taxon>
    </lineage>
</organism>
<keyword evidence="1" id="KW-0175">Coiled coil</keyword>
<dbReference type="Gene3D" id="6.10.140.920">
    <property type="match status" value="1"/>
</dbReference>
<protein>
    <submittedName>
        <fullName evidence="2">Uncharacterized protein</fullName>
    </submittedName>
</protein>
<reference evidence="2" key="1">
    <citation type="submission" date="2020-06" db="EMBL/GenBank/DDBJ databases">
        <title>Haloterrigena sp. nov., an extremely halophilic archaeon isolated from a saline sediment.</title>
        <authorList>
            <person name="Liu B.-B."/>
        </authorList>
    </citation>
    <scope>NUCLEOTIDE SEQUENCE</scope>
    <source>
        <strain evidence="2">SYSU A121-1</strain>
    </source>
</reference>
<evidence type="ECO:0000256" key="1">
    <source>
        <dbReference type="SAM" id="Coils"/>
    </source>
</evidence>
<dbReference type="InterPro" id="IPR058417">
    <property type="entry name" value="DUF8104"/>
</dbReference>
<dbReference type="Pfam" id="PF26406">
    <property type="entry name" value="DUF8104"/>
    <property type="match status" value="1"/>
</dbReference>
<accession>A0A8J8GPB6</accession>
<dbReference type="AlphaFoldDB" id="A0A8J8GPB6"/>
<evidence type="ECO:0000313" key="3">
    <source>
        <dbReference type="Proteomes" id="UP000728647"/>
    </source>
</evidence>
<evidence type="ECO:0000313" key="2">
    <source>
        <dbReference type="EMBL" id="NUB91085.1"/>
    </source>
</evidence>
<proteinExistence type="predicted"/>
<dbReference type="Proteomes" id="UP000728647">
    <property type="component" value="Unassembled WGS sequence"/>
</dbReference>
<name>A0A8J8GPB6_9EURY</name>